<reference evidence="5 6" key="1">
    <citation type="journal article" date="2016" name="Nat. Commun.">
        <title>Thousands of microbial genomes shed light on interconnected biogeochemical processes in an aquifer system.</title>
        <authorList>
            <person name="Anantharaman K."/>
            <person name="Brown C.T."/>
            <person name="Hug L.A."/>
            <person name="Sharon I."/>
            <person name="Castelle C.J."/>
            <person name="Probst A.J."/>
            <person name="Thomas B.C."/>
            <person name="Singh A."/>
            <person name="Wilkins M.J."/>
            <person name="Karaoz U."/>
            <person name="Brodie E.L."/>
            <person name="Williams K.H."/>
            <person name="Hubbard S.S."/>
            <person name="Banfield J.F."/>
        </authorList>
    </citation>
    <scope>NUCLEOTIDE SEQUENCE [LARGE SCALE GENOMIC DNA]</scope>
</reference>
<comment type="caution">
    <text evidence="5">The sequence shown here is derived from an EMBL/GenBank/DDBJ whole genome shotgun (WGS) entry which is preliminary data.</text>
</comment>
<dbReference type="InterPro" id="IPR017871">
    <property type="entry name" value="ABC_transporter-like_CS"/>
</dbReference>
<proteinExistence type="predicted"/>
<keyword evidence="2" id="KW-0547">Nucleotide-binding</keyword>
<accession>A0A1F5CH80</accession>
<evidence type="ECO:0000256" key="2">
    <source>
        <dbReference type="ARBA" id="ARBA00022741"/>
    </source>
</evidence>
<dbReference type="GO" id="GO:0016887">
    <property type="term" value="F:ATP hydrolysis activity"/>
    <property type="evidence" value="ECO:0007669"/>
    <property type="project" value="InterPro"/>
</dbReference>
<dbReference type="InterPro" id="IPR003593">
    <property type="entry name" value="AAA+_ATPase"/>
</dbReference>
<dbReference type="InterPro" id="IPR050166">
    <property type="entry name" value="ABC_transporter_ATP-bind"/>
</dbReference>
<name>A0A1F5CH80_9BACT</name>
<dbReference type="InterPro" id="IPR003439">
    <property type="entry name" value="ABC_transporter-like_ATP-bd"/>
</dbReference>
<dbReference type="Proteomes" id="UP000178974">
    <property type="component" value="Unassembled WGS sequence"/>
</dbReference>
<protein>
    <submittedName>
        <fullName evidence="5">Nitrate/sulfonate/bicarbonate ABC transporter ATP-binding protein</fullName>
    </submittedName>
</protein>
<sequence>MAKDSQSRFLYLENVYKNYGEKCILDNIDLAVSQGELCTLVGPSGCGKSTLFRLILGQEYPTFGDIFIDGKPAGFPNLDRGIVYQKYSLFPHLSVLDNVLLGKKLVTGLWGWRKNKREILTEALVFLEKVKLIEHRGKYPQELSGGMQQRVAIIQALIMKPKILLMDEPFGALDPGTREHLQIFLLELWKEFKMTIFFVTHDLEEAVFLGTRVLVLSPYYSDGRGKNTNRGSRIVKDHLLVPNITSTKVKESAEFGKLIQDIRREGFDPAYLQHVTEFDLSHPDSFQTLTEIEKNI</sequence>
<organism evidence="5 6">
    <name type="scientific">Candidatus Azambacteria bacterium RIFOXYD1_FULL_42_11</name>
    <dbReference type="NCBI Taxonomy" id="1797310"/>
    <lineage>
        <taxon>Bacteria</taxon>
        <taxon>Candidatus Azamiibacteriota</taxon>
    </lineage>
</organism>
<evidence type="ECO:0000256" key="1">
    <source>
        <dbReference type="ARBA" id="ARBA00022448"/>
    </source>
</evidence>
<gene>
    <name evidence="5" type="ORF">A2567_02865</name>
</gene>
<dbReference type="EMBL" id="MEZA01000017">
    <property type="protein sequence ID" value="OGD42200.1"/>
    <property type="molecule type" value="Genomic_DNA"/>
</dbReference>
<keyword evidence="1" id="KW-0813">Transport</keyword>
<dbReference type="PROSITE" id="PS00211">
    <property type="entry name" value="ABC_TRANSPORTER_1"/>
    <property type="match status" value="1"/>
</dbReference>
<dbReference type="Gene3D" id="3.40.50.300">
    <property type="entry name" value="P-loop containing nucleotide triphosphate hydrolases"/>
    <property type="match status" value="1"/>
</dbReference>
<dbReference type="PANTHER" id="PTHR42788">
    <property type="entry name" value="TAURINE IMPORT ATP-BINDING PROTEIN-RELATED"/>
    <property type="match status" value="1"/>
</dbReference>
<dbReference type="GO" id="GO:0005524">
    <property type="term" value="F:ATP binding"/>
    <property type="evidence" value="ECO:0007669"/>
    <property type="project" value="UniProtKB-KW"/>
</dbReference>
<dbReference type="PROSITE" id="PS50893">
    <property type="entry name" value="ABC_TRANSPORTER_2"/>
    <property type="match status" value="1"/>
</dbReference>
<keyword evidence="3 5" id="KW-0067">ATP-binding</keyword>
<evidence type="ECO:0000256" key="3">
    <source>
        <dbReference type="ARBA" id="ARBA00022840"/>
    </source>
</evidence>
<dbReference type="Pfam" id="PF00005">
    <property type="entry name" value="ABC_tran"/>
    <property type="match status" value="1"/>
</dbReference>
<dbReference type="PANTHER" id="PTHR42788:SF13">
    <property type="entry name" value="ALIPHATIC SULFONATES IMPORT ATP-BINDING PROTEIN SSUB"/>
    <property type="match status" value="1"/>
</dbReference>
<dbReference type="SMART" id="SM00382">
    <property type="entry name" value="AAA"/>
    <property type="match status" value="1"/>
</dbReference>
<dbReference type="InterPro" id="IPR027417">
    <property type="entry name" value="P-loop_NTPase"/>
</dbReference>
<evidence type="ECO:0000259" key="4">
    <source>
        <dbReference type="PROSITE" id="PS50893"/>
    </source>
</evidence>
<dbReference type="SUPFAM" id="SSF52540">
    <property type="entry name" value="P-loop containing nucleoside triphosphate hydrolases"/>
    <property type="match status" value="1"/>
</dbReference>
<evidence type="ECO:0000313" key="5">
    <source>
        <dbReference type="EMBL" id="OGD42200.1"/>
    </source>
</evidence>
<evidence type="ECO:0000313" key="6">
    <source>
        <dbReference type="Proteomes" id="UP000178974"/>
    </source>
</evidence>
<dbReference type="AlphaFoldDB" id="A0A1F5CH80"/>
<feature type="domain" description="ABC transporter" evidence="4">
    <location>
        <begin position="10"/>
        <end position="243"/>
    </location>
</feature>
<dbReference type="CDD" id="cd03293">
    <property type="entry name" value="ABC_NrtD_SsuB_transporters"/>
    <property type="match status" value="1"/>
</dbReference>